<evidence type="ECO:0000259" key="4">
    <source>
        <dbReference type="PROSITE" id="PS50111"/>
    </source>
</evidence>
<dbReference type="SUPFAM" id="SSF58104">
    <property type="entry name" value="Methyl-accepting chemotaxis protein (MCP) signaling domain"/>
    <property type="match status" value="1"/>
</dbReference>
<evidence type="ECO:0000256" key="3">
    <source>
        <dbReference type="PROSITE-ProRule" id="PRU00284"/>
    </source>
</evidence>
<accession>A0A1E5Q7S7</accession>
<gene>
    <name evidence="5" type="ORF">BEN30_10120</name>
</gene>
<keyword evidence="1 3" id="KW-0807">Transducer</keyword>
<dbReference type="Gene3D" id="1.20.120.30">
    <property type="entry name" value="Aspartate receptor, ligand-binding domain"/>
    <property type="match status" value="1"/>
</dbReference>
<dbReference type="InterPro" id="IPR004090">
    <property type="entry name" value="Chemotax_Me-accpt_rcpt"/>
</dbReference>
<comment type="similarity">
    <text evidence="2">Belongs to the methyl-accepting chemotaxis (MCP) protein family.</text>
</comment>
<dbReference type="PANTHER" id="PTHR32089:SF112">
    <property type="entry name" value="LYSOZYME-LIKE PROTEIN-RELATED"/>
    <property type="match status" value="1"/>
</dbReference>
<comment type="caution">
    <text evidence="5">The sequence shown here is derived from an EMBL/GenBank/DDBJ whole genome shotgun (WGS) entry which is preliminary data.</text>
</comment>
<name>A0A1E5Q7S7_9PROT</name>
<dbReference type="InterPro" id="IPR004089">
    <property type="entry name" value="MCPsignal_dom"/>
</dbReference>
<dbReference type="InterPro" id="IPR025991">
    <property type="entry name" value="Chemoreceptor_zinc-bind_dom"/>
</dbReference>
<dbReference type="SMART" id="SM00283">
    <property type="entry name" value="MA"/>
    <property type="match status" value="1"/>
</dbReference>
<dbReference type="EMBL" id="MCGG01000025">
    <property type="protein sequence ID" value="OEJ67125.1"/>
    <property type="molecule type" value="Genomic_DNA"/>
</dbReference>
<dbReference type="PANTHER" id="PTHR32089">
    <property type="entry name" value="METHYL-ACCEPTING CHEMOTAXIS PROTEIN MCPB"/>
    <property type="match status" value="1"/>
</dbReference>
<dbReference type="STRING" id="28181.BEN30_10120"/>
<dbReference type="CDD" id="cd11386">
    <property type="entry name" value="MCP_signal"/>
    <property type="match status" value="1"/>
</dbReference>
<evidence type="ECO:0000313" key="6">
    <source>
        <dbReference type="Proteomes" id="UP000095347"/>
    </source>
</evidence>
<protein>
    <recommendedName>
        <fullName evidence="4">Methyl-accepting transducer domain-containing protein</fullName>
    </recommendedName>
</protein>
<feature type="domain" description="Methyl-accepting transducer" evidence="4">
    <location>
        <begin position="54"/>
        <end position="290"/>
    </location>
</feature>
<organism evidence="5 6">
    <name type="scientific">Magnetovibrio blakemorei</name>
    <dbReference type="NCBI Taxonomy" id="28181"/>
    <lineage>
        <taxon>Bacteria</taxon>
        <taxon>Pseudomonadati</taxon>
        <taxon>Pseudomonadota</taxon>
        <taxon>Alphaproteobacteria</taxon>
        <taxon>Rhodospirillales</taxon>
        <taxon>Magnetovibrionaceae</taxon>
        <taxon>Magnetovibrio</taxon>
    </lineage>
</organism>
<evidence type="ECO:0000256" key="2">
    <source>
        <dbReference type="ARBA" id="ARBA00029447"/>
    </source>
</evidence>
<evidence type="ECO:0000313" key="5">
    <source>
        <dbReference type="EMBL" id="OEJ67125.1"/>
    </source>
</evidence>
<dbReference type="Pfam" id="PF00015">
    <property type="entry name" value="MCPsignal"/>
    <property type="match status" value="1"/>
</dbReference>
<dbReference type="PROSITE" id="PS50111">
    <property type="entry name" value="CHEMOTAXIS_TRANSDUC_2"/>
    <property type="match status" value="1"/>
</dbReference>
<dbReference type="Gene3D" id="1.10.287.950">
    <property type="entry name" value="Methyl-accepting chemotaxis protein"/>
    <property type="match status" value="1"/>
</dbReference>
<evidence type="ECO:0000256" key="1">
    <source>
        <dbReference type="ARBA" id="ARBA00023224"/>
    </source>
</evidence>
<dbReference type="GO" id="GO:0016020">
    <property type="term" value="C:membrane"/>
    <property type="evidence" value="ECO:0007669"/>
    <property type="project" value="InterPro"/>
</dbReference>
<dbReference type="Proteomes" id="UP000095347">
    <property type="component" value="Unassembled WGS sequence"/>
</dbReference>
<dbReference type="GO" id="GO:0004888">
    <property type="term" value="F:transmembrane signaling receptor activity"/>
    <property type="evidence" value="ECO:0007669"/>
    <property type="project" value="InterPro"/>
</dbReference>
<dbReference type="Pfam" id="PF13682">
    <property type="entry name" value="CZB"/>
    <property type="match status" value="1"/>
</dbReference>
<proteinExistence type="inferred from homology"/>
<keyword evidence="6" id="KW-1185">Reference proteome</keyword>
<dbReference type="GO" id="GO:0006935">
    <property type="term" value="P:chemotaxis"/>
    <property type="evidence" value="ECO:0007669"/>
    <property type="project" value="InterPro"/>
</dbReference>
<dbReference type="RefSeq" id="WP_069957954.1">
    <property type="nucleotide sequence ID" value="NZ_MCGG01000025.1"/>
</dbReference>
<dbReference type="GO" id="GO:0007165">
    <property type="term" value="P:signal transduction"/>
    <property type="evidence" value="ECO:0007669"/>
    <property type="project" value="UniProtKB-KW"/>
</dbReference>
<dbReference type="PRINTS" id="PR00260">
    <property type="entry name" value="CHEMTRNSDUCR"/>
</dbReference>
<reference evidence="6" key="1">
    <citation type="submission" date="2016-07" db="EMBL/GenBank/DDBJ databases">
        <authorList>
            <person name="Florea S."/>
            <person name="Webb J.S."/>
            <person name="Jaromczyk J."/>
            <person name="Schardl C.L."/>
        </authorList>
    </citation>
    <scope>NUCLEOTIDE SEQUENCE [LARGE SCALE GENOMIC DNA]</scope>
    <source>
        <strain evidence="6">MV-1</strain>
    </source>
</reference>
<sequence>MSGNNQILSDEIVQFLSQGLYQQAIELGQSENGGDAIAALCRVLEENDRTNLSGTIQVAVECGDAMVSIAEMTRDVHEVNNRSQAIAAAAEEMVASVNEIARTSEAAAADANTVENSAAEGMRSAEQAVQTMENIAKAVQEAAHKVDTLAEASTKIGQIVESIEAIAKQTNLLALNATIEAARAGEAGKGFAVVAGEVKNLANQTAKATDDIRSRIDHLRTEMTGIVTSMENGAEAVKDGQKIIVSTGDGMRAIGEQITGVTGKMQEIAAILAQQSEASTEVAQGVTSIADMSSRNSSEINQVADAMDKANAVIIGRVQSLGERDISHKVIYLAKSDHTTFKKNIMDTLIGRKALKPEDLADHNNCRLGKWYYAVTDSDIKNSSAFKRMADPHERVHRYGKKVLQDLYANNMNDALTAAKNMEEASKEVISLLDELAVELGH</sequence>
<dbReference type="AlphaFoldDB" id="A0A1E5Q7S7"/>